<dbReference type="PRINTS" id="PR00411">
    <property type="entry name" value="PNDRDTASEI"/>
</dbReference>
<dbReference type="EMBL" id="CP042997">
    <property type="protein sequence ID" value="QEH39007.1"/>
    <property type="molecule type" value="Genomic_DNA"/>
</dbReference>
<name>A0A5B9WEN4_9BACT</name>
<evidence type="ECO:0000259" key="7">
    <source>
        <dbReference type="Pfam" id="PF02852"/>
    </source>
</evidence>
<feature type="binding site" evidence="5">
    <location>
        <position position="272"/>
    </location>
    <ligand>
        <name>NAD(+)</name>
        <dbReference type="ChEBI" id="CHEBI:57540"/>
    </ligand>
</feature>
<dbReference type="Gene3D" id="3.30.390.30">
    <property type="match status" value="1"/>
</dbReference>
<dbReference type="OrthoDB" id="230580at2"/>
<evidence type="ECO:0000259" key="8">
    <source>
        <dbReference type="Pfam" id="PF07992"/>
    </source>
</evidence>
<dbReference type="Proteomes" id="UP000324233">
    <property type="component" value="Chromosome"/>
</dbReference>
<dbReference type="SUPFAM" id="SSF55424">
    <property type="entry name" value="FAD/NAD-linked reductases, dimerisation (C-terminal) domain"/>
    <property type="match status" value="1"/>
</dbReference>
<dbReference type="GO" id="GO:0016152">
    <property type="term" value="F:mercury (II) reductase (NADP+) activity"/>
    <property type="evidence" value="ECO:0007669"/>
    <property type="project" value="UniProtKB-EC"/>
</dbReference>
<dbReference type="InterPro" id="IPR036188">
    <property type="entry name" value="FAD/NAD-bd_sf"/>
</dbReference>
<evidence type="ECO:0000256" key="5">
    <source>
        <dbReference type="PIRSR" id="PIRSR000350-3"/>
    </source>
</evidence>
<dbReference type="InterPro" id="IPR001100">
    <property type="entry name" value="Pyr_nuc-diS_OxRdtase"/>
</dbReference>
<dbReference type="GO" id="GO:0050660">
    <property type="term" value="F:flavin adenine dinucleotide binding"/>
    <property type="evidence" value="ECO:0007669"/>
    <property type="project" value="TreeGrafter"/>
</dbReference>
<feature type="disulfide bond" description="Redox-active" evidence="6">
    <location>
        <begin position="43"/>
        <end position="48"/>
    </location>
</feature>
<evidence type="ECO:0000313" key="9">
    <source>
        <dbReference type="EMBL" id="QEH39007.1"/>
    </source>
</evidence>
<dbReference type="AlphaFoldDB" id="A0A5B9WEN4"/>
<dbReference type="Pfam" id="PF02852">
    <property type="entry name" value="Pyr_redox_dim"/>
    <property type="match status" value="1"/>
</dbReference>
<feature type="domain" description="FAD/NAD(P)-binding" evidence="8">
    <location>
        <begin position="9"/>
        <end position="324"/>
    </location>
</feature>
<dbReference type="KEGG" id="agv:OJF2_76190"/>
<dbReference type="EC" id="1.16.1.1" evidence="9"/>
<reference evidence="9 10" key="1">
    <citation type="submission" date="2019-08" db="EMBL/GenBank/DDBJ databases">
        <title>Deep-cultivation of Planctomycetes and their phenomic and genomic characterization uncovers novel biology.</title>
        <authorList>
            <person name="Wiegand S."/>
            <person name="Jogler M."/>
            <person name="Boedeker C."/>
            <person name="Pinto D."/>
            <person name="Vollmers J."/>
            <person name="Rivas-Marin E."/>
            <person name="Kohn T."/>
            <person name="Peeters S.H."/>
            <person name="Heuer A."/>
            <person name="Rast P."/>
            <person name="Oberbeckmann S."/>
            <person name="Bunk B."/>
            <person name="Jeske O."/>
            <person name="Meyerdierks A."/>
            <person name="Storesund J.E."/>
            <person name="Kallscheuer N."/>
            <person name="Luecker S."/>
            <person name="Lage O.M."/>
            <person name="Pohl T."/>
            <person name="Merkel B.J."/>
            <person name="Hornburger P."/>
            <person name="Mueller R.-W."/>
            <person name="Bruemmer F."/>
            <person name="Labrenz M."/>
            <person name="Spormann A.M."/>
            <person name="Op den Camp H."/>
            <person name="Overmann J."/>
            <person name="Amann R."/>
            <person name="Jetten M.S.M."/>
            <person name="Mascher T."/>
            <person name="Medema M.H."/>
            <person name="Devos D.P."/>
            <person name="Kaster A.-K."/>
            <person name="Ovreas L."/>
            <person name="Rohde M."/>
            <person name="Galperin M.Y."/>
            <person name="Jogler C."/>
        </authorList>
    </citation>
    <scope>NUCLEOTIDE SEQUENCE [LARGE SCALE GENOMIC DNA]</scope>
    <source>
        <strain evidence="9 10">OJF2</strain>
    </source>
</reference>
<dbReference type="PIRSF" id="PIRSF000350">
    <property type="entry name" value="Mercury_reductase_MerA"/>
    <property type="match status" value="1"/>
</dbReference>
<evidence type="ECO:0000256" key="3">
    <source>
        <dbReference type="ARBA" id="ARBA00022827"/>
    </source>
</evidence>
<comment type="cofactor">
    <cofactor evidence="5">
        <name>FAD</name>
        <dbReference type="ChEBI" id="CHEBI:57692"/>
    </cofactor>
    <text evidence="5">Binds 1 FAD per subunit.</text>
</comment>
<comment type="similarity">
    <text evidence="1">Belongs to the class-I pyridine nucleotide-disulfide oxidoreductase family.</text>
</comment>
<feature type="binding site" evidence="5">
    <location>
        <begin position="181"/>
        <end position="188"/>
    </location>
    <ligand>
        <name>NAD(+)</name>
        <dbReference type="ChEBI" id="CHEBI:57540"/>
    </ligand>
</feature>
<dbReference type="PANTHER" id="PTHR43014">
    <property type="entry name" value="MERCURIC REDUCTASE"/>
    <property type="match status" value="1"/>
</dbReference>
<dbReference type="PRINTS" id="PR00368">
    <property type="entry name" value="FADPNR"/>
</dbReference>
<keyword evidence="3 5" id="KW-0274">FAD</keyword>
<feature type="active site" description="Proton acceptor" evidence="4">
    <location>
        <position position="444"/>
    </location>
</feature>
<keyword evidence="10" id="KW-1185">Reference proteome</keyword>
<organism evidence="9 10">
    <name type="scientific">Aquisphaera giovannonii</name>
    <dbReference type="NCBI Taxonomy" id="406548"/>
    <lineage>
        <taxon>Bacteria</taxon>
        <taxon>Pseudomonadati</taxon>
        <taxon>Planctomycetota</taxon>
        <taxon>Planctomycetia</taxon>
        <taxon>Isosphaerales</taxon>
        <taxon>Isosphaeraceae</taxon>
        <taxon>Aquisphaera</taxon>
    </lineage>
</organism>
<evidence type="ECO:0000256" key="1">
    <source>
        <dbReference type="ARBA" id="ARBA00007532"/>
    </source>
</evidence>
<dbReference type="PANTHER" id="PTHR43014:SF2">
    <property type="entry name" value="MERCURIC REDUCTASE"/>
    <property type="match status" value="1"/>
</dbReference>
<evidence type="ECO:0000256" key="2">
    <source>
        <dbReference type="ARBA" id="ARBA00022630"/>
    </source>
</evidence>
<sequence>MSIENCQNLVIGSGVGGKLLAWTLARRGERTVVVERSMVGGSCPNVACLPSKNVIYSAKAVSLVDPDTGLGVVTGPVRVDMAGVARRKRRMVDELVERHLDNFKASGVELVMGEARFTGPKTVRVEQNAGGVRSLRGERVFINVGTRAAIPDVPGLALAGPMTHVEALDLERLPERLVVLGGGYVGLEFAQAMRRFGSRVTIVQRGARILDREDPDVANALRELMEDEGIEVLLRSELLAVEGVSGAGVRLRVRSGAGERTLEASDILVAAGRTPNTDQLDADRAGVELDARGYIRVNDRLQTSAPDVWATGECAGSPQFTHVGEDDFRVVLDNLAGGSRTTRGRLIPYCLFTDPELAHVGLNESEALAAGVSYRIARMPMAKVLRTYTLSQPRGFMKALIGADDRILGFTAFGAEASETMAVAQTAMLGGLPYTALRDAIFTHPTAAEGLLGLFADPPVAPAP</sequence>
<keyword evidence="5" id="KW-0547">Nucleotide-binding</keyword>
<keyword evidence="2" id="KW-0285">Flavoprotein</keyword>
<dbReference type="GO" id="GO:0003955">
    <property type="term" value="F:NAD(P)H dehydrogenase (quinone) activity"/>
    <property type="evidence" value="ECO:0007669"/>
    <property type="project" value="TreeGrafter"/>
</dbReference>
<keyword evidence="5" id="KW-0520">NAD</keyword>
<dbReference type="Pfam" id="PF07992">
    <property type="entry name" value="Pyr_redox_2"/>
    <property type="match status" value="1"/>
</dbReference>
<feature type="domain" description="Pyridine nucleotide-disulphide oxidoreductase dimerisation" evidence="7">
    <location>
        <begin position="347"/>
        <end position="450"/>
    </location>
</feature>
<dbReference type="Gene3D" id="3.50.50.60">
    <property type="entry name" value="FAD/NAD(P)-binding domain"/>
    <property type="match status" value="2"/>
</dbReference>
<dbReference type="RefSeq" id="WP_148598378.1">
    <property type="nucleotide sequence ID" value="NZ_CP042997.1"/>
</dbReference>
<dbReference type="InterPro" id="IPR023753">
    <property type="entry name" value="FAD/NAD-binding_dom"/>
</dbReference>
<gene>
    <name evidence="9" type="primary">merA_1</name>
    <name evidence="9" type="ORF">OJF2_76190</name>
</gene>
<keyword evidence="9" id="KW-0560">Oxidoreductase</keyword>
<protein>
    <submittedName>
        <fullName evidence="9">Mercuric reductase</fullName>
        <ecNumber evidence="9">1.16.1.1</ecNumber>
    </submittedName>
</protein>
<evidence type="ECO:0000256" key="4">
    <source>
        <dbReference type="PIRSR" id="PIRSR000350-2"/>
    </source>
</evidence>
<dbReference type="InterPro" id="IPR004099">
    <property type="entry name" value="Pyr_nucl-diS_OxRdtase_dimer"/>
</dbReference>
<accession>A0A5B9WEN4</accession>
<dbReference type="SUPFAM" id="SSF51905">
    <property type="entry name" value="FAD/NAD(P)-binding domain"/>
    <property type="match status" value="1"/>
</dbReference>
<feature type="binding site" evidence="5">
    <location>
        <position position="52"/>
    </location>
    <ligand>
        <name>FAD</name>
        <dbReference type="ChEBI" id="CHEBI:57692"/>
    </ligand>
</feature>
<dbReference type="InterPro" id="IPR016156">
    <property type="entry name" value="FAD/NAD-linked_Rdtase_dimer_sf"/>
</dbReference>
<evidence type="ECO:0000313" key="10">
    <source>
        <dbReference type="Proteomes" id="UP000324233"/>
    </source>
</evidence>
<evidence type="ECO:0000256" key="6">
    <source>
        <dbReference type="PIRSR" id="PIRSR000350-4"/>
    </source>
</evidence>
<proteinExistence type="inferred from homology"/>